<dbReference type="EMBL" id="FOHK01000005">
    <property type="protein sequence ID" value="SET24883.1"/>
    <property type="molecule type" value="Genomic_DNA"/>
</dbReference>
<evidence type="ECO:0000256" key="1">
    <source>
        <dbReference type="ARBA" id="ARBA00001231"/>
    </source>
</evidence>
<evidence type="ECO:0000256" key="2">
    <source>
        <dbReference type="ARBA" id="ARBA00005336"/>
    </source>
</evidence>
<evidence type="ECO:0000256" key="3">
    <source>
        <dbReference type="ARBA" id="ARBA00012663"/>
    </source>
</evidence>
<dbReference type="SUPFAM" id="SSF51445">
    <property type="entry name" value="(Trans)glycosidases"/>
    <property type="match status" value="1"/>
</dbReference>
<dbReference type="Gene3D" id="3.40.50.1700">
    <property type="entry name" value="Glycoside hydrolase family 3 C-terminal domain"/>
    <property type="match status" value="1"/>
</dbReference>
<proteinExistence type="inferred from homology"/>
<dbReference type="RefSeq" id="WP_245732088.1">
    <property type="nucleotide sequence ID" value="NZ_AP027363.1"/>
</dbReference>
<feature type="signal peptide" evidence="6">
    <location>
        <begin position="1"/>
        <end position="21"/>
    </location>
</feature>
<dbReference type="InterPro" id="IPR036881">
    <property type="entry name" value="Glyco_hydro_3_C_sf"/>
</dbReference>
<evidence type="ECO:0000256" key="6">
    <source>
        <dbReference type="SAM" id="SignalP"/>
    </source>
</evidence>
<dbReference type="Pfam" id="PF00933">
    <property type="entry name" value="Glyco_hydro_3"/>
    <property type="match status" value="1"/>
</dbReference>
<dbReference type="InterPro" id="IPR019800">
    <property type="entry name" value="Glyco_hydro_3_AS"/>
</dbReference>
<dbReference type="GO" id="GO:0004563">
    <property type="term" value="F:beta-N-acetylhexosaminidase activity"/>
    <property type="evidence" value="ECO:0007669"/>
    <property type="project" value="UniProtKB-EC"/>
</dbReference>
<protein>
    <recommendedName>
        <fullName evidence="3">beta-N-acetylhexosaminidase</fullName>
        <ecNumber evidence="3">3.2.1.52</ecNumber>
    </recommendedName>
</protein>
<dbReference type="Gene3D" id="3.20.20.300">
    <property type="entry name" value="Glycoside hydrolase, family 3, N-terminal domain"/>
    <property type="match status" value="1"/>
</dbReference>
<dbReference type="PANTHER" id="PTHR30480">
    <property type="entry name" value="BETA-HEXOSAMINIDASE-RELATED"/>
    <property type="match status" value="1"/>
</dbReference>
<dbReference type="Proteomes" id="UP000199308">
    <property type="component" value="Unassembled WGS sequence"/>
</dbReference>
<gene>
    <name evidence="8" type="ORF">SAMN05660429_01380</name>
</gene>
<keyword evidence="5" id="KW-0326">Glycosidase</keyword>
<organism evidence="8 9">
    <name type="scientific">Thalassotalea agarivorans</name>
    <name type="common">Thalassomonas agarivorans</name>
    <dbReference type="NCBI Taxonomy" id="349064"/>
    <lineage>
        <taxon>Bacteria</taxon>
        <taxon>Pseudomonadati</taxon>
        <taxon>Pseudomonadota</taxon>
        <taxon>Gammaproteobacteria</taxon>
        <taxon>Alteromonadales</taxon>
        <taxon>Colwelliaceae</taxon>
        <taxon>Thalassotalea</taxon>
    </lineage>
</organism>
<dbReference type="InterPro" id="IPR050226">
    <property type="entry name" value="NagZ_Beta-hexosaminidase"/>
</dbReference>
<accession>A0A1I0CZG6</accession>
<reference evidence="8 9" key="1">
    <citation type="submission" date="2016-10" db="EMBL/GenBank/DDBJ databases">
        <authorList>
            <person name="de Groot N.N."/>
        </authorList>
    </citation>
    <scope>NUCLEOTIDE SEQUENCE [LARGE SCALE GENOMIC DNA]</scope>
    <source>
        <strain evidence="8 9">DSM 19706</strain>
    </source>
</reference>
<dbReference type="InterPro" id="IPR017853">
    <property type="entry name" value="GH"/>
</dbReference>
<dbReference type="GO" id="GO:0005975">
    <property type="term" value="P:carbohydrate metabolic process"/>
    <property type="evidence" value="ECO:0007669"/>
    <property type="project" value="InterPro"/>
</dbReference>
<dbReference type="PANTHER" id="PTHR30480:SF13">
    <property type="entry name" value="BETA-HEXOSAMINIDASE"/>
    <property type="match status" value="1"/>
</dbReference>
<dbReference type="InterPro" id="IPR001764">
    <property type="entry name" value="Glyco_hydro_3_N"/>
</dbReference>
<dbReference type="PROSITE" id="PS51257">
    <property type="entry name" value="PROKAR_LIPOPROTEIN"/>
    <property type="match status" value="1"/>
</dbReference>
<dbReference type="PROSITE" id="PS00775">
    <property type="entry name" value="GLYCOSYL_HYDROL_F3"/>
    <property type="match status" value="1"/>
</dbReference>
<evidence type="ECO:0000256" key="5">
    <source>
        <dbReference type="ARBA" id="ARBA00023295"/>
    </source>
</evidence>
<comment type="catalytic activity">
    <reaction evidence="1">
        <text>Hydrolysis of terminal non-reducing N-acetyl-D-hexosamine residues in N-acetyl-beta-D-hexosaminides.</text>
        <dbReference type="EC" id="3.2.1.52"/>
    </reaction>
</comment>
<evidence type="ECO:0000313" key="8">
    <source>
        <dbReference type="EMBL" id="SET24883.1"/>
    </source>
</evidence>
<evidence type="ECO:0000256" key="4">
    <source>
        <dbReference type="ARBA" id="ARBA00022801"/>
    </source>
</evidence>
<feature type="chain" id="PRO_5011652082" description="beta-N-acetylhexosaminidase" evidence="6">
    <location>
        <begin position="22"/>
        <end position="622"/>
    </location>
</feature>
<evidence type="ECO:0000313" key="9">
    <source>
        <dbReference type="Proteomes" id="UP000199308"/>
    </source>
</evidence>
<feature type="domain" description="Glycoside hydrolase family 3 N-terminal" evidence="7">
    <location>
        <begin position="65"/>
        <end position="394"/>
    </location>
</feature>
<evidence type="ECO:0000259" key="7">
    <source>
        <dbReference type="Pfam" id="PF00933"/>
    </source>
</evidence>
<keyword evidence="6" id="KW-0732">Signal</keyword>
<sequence length="622" mass="67717">MRNTMPVYAVFSILVSLLILGCNTAAEQQEKAALRAALAQKIALDFRYYCKTTPAKNQRCTMPLTELPEELADMISRTNLGGVILFAENLVDIPQMVKLNYQLQSAALASSSKQPLFITVDQEGGRVARVPRHLSTPFIGSMGIGATYKAHDVAYAQKTGTVIGQELHALGFSVNHAPNVDVNVNPDNPVINVRSFGEDAKIVSILGNAQLIAMQQQGIIGTLKHFPGHGDTHVDSHTGLPRVEHTKEQIKAVDLAPFAYAIKQGNAHIIMTAHIQYPALDSSTFVAKSGKTMIKPATMSKTILTDLLRNDMGFNGLIITDALDMAGISEFFTPEQAVLETFKAGSDIALMPIAIRSPTDITRFDQLLDSLVDHVVAGELEPQHILQSVNRINSLKQSFNIAAWHQNPLDTLTAKATQTLANDNHKALEQALADDALVVYKGAERIVKTDRALMLVMPDKTKCNALETALKAQRTWQKLTCTTLYEVNENQSTDTFSEFDSLLIASISPNQSAAELGGMEDLKYLKEINMPLAQKQTKIAQLLRQAKAAGKETLFVSLRAPYEMTHYAENADILIATFGYNAHTELDSKGNLTAYGLSYSALARLLSGDIIASGSSPVTVAQ</sequence>
<keyword evidence="4" id="KW-0378">Hydrolase</keyword>
<dbReference type="AlphaFoldDB" id="A0A1I0CZG6"/>
<name>A0A1I0CZG6_THASX</name>
<dbReference type="GO" id="GO:0009254">
    <property type="term" value="P:peptidoglycan turnover"/>
    <property type="evidence" value="ECO:0007669"/>
    <property type="project" value="TreeGrafter"/>
</dbReference>
<dbReference type="STRING" id="349064.SAMN05660429_01380"/>
<comment type="similarity">
    <text evidence="2">Belongs to the glycosyl hydrolase 3 family.</text>
</comment>
<dbReference type="InterPro" id="IPR036962">
    <property type="entry name" value="Glyco_hydro_3_N_sf"/>
</dbReference>
<dbReference type="EC" id="3.2.1.52" evidence="3"/>
<keyword evidence="9" id="KW-1185">Reference proteome</keyword>